<dbReference type="Gene3D" id="2.40.170.20">
    <property type="entry name" value="TonB-dependent receptor, beta-barrel domain"/>
    <property type="match status" value="1"/>
</dbReference>
<dbReference type="InterPro" id="IPR036942">
    <property type="entry name" value="Beta-barrel_TonB_sf"/>
</dbReference>
<dbReference type="GO" id="GO:0009279">
    <property type="term" value="C:cell outer membrane"/>
    <property type="evidence" value="ECO:0007669"/>
    <property type="project" value="UniProtKB-SubCell"/>
</dbReference>
<keyword evidence="5 7" id="KW-0472">Membrane</keyword>
<dbReference type="InterPro" id="IPR023996">
    <property type="entry name" value="TonB-dep_OMP_SusC/RagA"/>
</dbReference>
<dbReference type="Gene3D" id="2.170.130.10">
    <property type="entry name" value="TonB-dependent receptor, plug domain"/>
    <property type="match status" value="1"/>
</dbReference>
<keyword evidence="6 7" id="KW-0998">Cell outer membrane</keyword>
<dbReference type="Gene3D" id="2.60.40.1120">
    <property type="entry name" value="Carboxypeptidase-like, regulatory domain"/>
    <property type="match status" value="1"/>
</dbReference>
<feature type="domain" description="TonB-dependent receptor plug" evidence="8">
    <location>
        <begin position="224"/>
        <end position="329"/>
    </location>
</feature>
<name>A0A174BBR8_9BACE</name>
<evidence type="ECO:0000259" key="8">
    <source>
        <dbReference type="Pfam" id="PF07715"/>
    </source>
</evidence>
<gene>
    <name evidence="9" type="ORF">ERS852397_01150</name>
</gene>
<comment type="similarity">
    <text evidence="7">Belongs to the TonB-dependent receptor family.</text>
</comment>
<evidence type="ECO:0000256" key="6">
    <source>
        <dbReference type="ARBA" id="ARBA00023237"/>
    </source>
</evidence>
<dbReference type="Proteomes" id="UP000095517">
    <property type="component" value="Unassembled WGS sequence"/>
</dbReference>
<evidence type="ECO:0000256" key="4">
    <source>
        <dbReference type="ARBA" id="ARBA00022692"/>
    </source>
</evidence>
<accession>A0A174BBR8</accession>
<dbReference type="InterPro" id="IPR037066">
    <property type="entry name" value="Plug_dom_sf"/>
</dbReference>
<evidence type="ECO:0000256" key="3">
    <source>
        <dbReference type="ARBA" id="ARBA00022452"/>
    </source>
</evidence>
<organism evidence="9 10">
    <name type="scientific">Bacteroides finegoldii</name>
    <dbReference type="NCBI Taxonomy" id="338188"/>
    <lineage>
        <taxon>Bacteria</taxon>
        <taxon>Pseudomonadati</taxon>
        <taxon>Bacteroidota</taxon>
        <taxon>Bacteroidia</taxon>
        <taxon>Bacteroidales</taxon>
        <taxon>Bacteroidaceae</taxon>
        <taxon>Bacteroides</taxon>
    </lineage>
</organism>
<dbReference type="SUPFAM" id="SSF56935">
    <property type="entry name" value="Porins"/>
    <property type="match status" value="1"/>
</dbReference>
<evidence type="ECO:0000256" key="1">
    <source>
        <dbReference type="ARBA" id="ARBA00004571"/>
    </source>
</evidence>
<dbReference type="InterPro" id="IPR012910">
    <property type="entry name" value="Plug_dom"/>
</dbReference>
<dbReference type="AlphaFoldDB" id="A0A174BBR8"/>
<sequence>MLTLIKMKWIVMLFLLLYTAGSYLHCAVLYGDILAQKYTIVLDFKDTPVEAVLDAITKQTGIKIAYNNEVLDRKKPVTVKIETSDILEALYAVLGDSYICRQIDDYIAVSKRPKPVSGKITGKSPTMTEAFSSAIVSGLITDGDGNPLIGVNILVKGKSTGVVSDLYGRYQIEVTEGDRLEFRYVGYNSEERVVRKVPVINVRMMELPVGLGDVVVVGYGQQKKSSVVSSIQTLESRDMNVKQRNLATNIAGRIAGVISVQRSGEPGNDEAEFYIRGQSSYTGGTNPLVLVDGVPRNMEDIDVDEIETFTVLKDAAATAVYGAEGANGVVLITSKRGRPQKTLVNFSAQYAIATPFRMPRSLGACEYLSMYNEAVWNDRGNPDKDHFQPEVTDEVIEKYRSGADTDLYPSVDWTDLLKKHTQSQRYTINFRGGSEKTRFFVSGAYYTEEGIYRSNPIEDYDANIDLKRFNLRSNIDMTITKTTQLSVDLSGQYVMKNNPGYSSDQIFSYITHSPTHVIPMYYSDGTASIYSNLGYGHDKQPYSMLNHSGYTKTWDTYLQSKVCLEQKMDFLLPGLLVKGMMGFDADFGASTKRTKSPKTYFALRRKEDGTLEKKTMEEGTALSDPVKGETSGAKRIYLEASLNYQQRFADKHDLSALFLYMQKETQYQQEEGLLRLPYRKQSLVSRISYAYDDRYIVEASMGATGSENFAQNHRWGIFPAVGIAWYISHEKFMQGVENSLTKLKLRTSYGIAGNDNVFSQNGGLVRFPYRGQVTTDGPGYDLGLTPGAGGGVSNWVGGVYERSFASPNLSWETERKLNVGLDVGLWEGRIDFSVDYFSNRRKDILIQRQTISAVTGFRTGMYQNFGITTNKGVDANLIFRHQWGPVGLSARGNVTYARNEIIECDEITPKYGWMSQVGTSIGQQSLYIAEGLYTPDDFDVTERGDGSRTYQLREGLPKPSANVAPGDIKYRDLNKDGIIDSYDKTYDSGFYSTGIPEIVYGFGVNLSWNGLFVGAFFQGVSHASASLIASPSNIIPFTSGRDNGSARDIIRDHWSAEAPLNQKVFFPRLHTGAFQHNQLPSTWWMRDAAFLRLKNIEVGYEFDKTVLQRLRMENLRVYVQGNNVAVWDKIKYWDPELGNANSGAKYPLCRNFTVGLEITY</sequence>
<evidence type="ECO:0000313" key="9">
    <source>
        <dbReference type="EMBL" id="CUN98064.1"/>
    </source>
</evidence>
<evidence type="ECO:0000313" key="10">
    <source>
        <dbReference type="Proteomes" id="UP000095517"/>
    </source>
</evidence>
<evidence type="ECO:0000256" key="5">
    <source>
        <dbReference type="ARBA" id="ARBA00023136"/>
    </source>
</evidence>
<dbReference type="InterPro" id="IPR023997">
    <property type="entry name" value="TonB-dep_OMP_SusC/RagA_CS"/>
</dbReference>
<dbReference type="EMBL" id="CYZH01000005">
    <property type="protein sequence ID" value="CUN98064.1"/>
    <property type="molecule type" value="Genomic_DNA"/>
</dbReference>
<keyword evidence="3 7" id="KW-1134">Transmembrane beta strand</keyword>
<proteinExistence type="inferred from homology"/>
<keyword evidence="2 7" id="KW-0813">Transport</keyword>
<dbReference type="RefSeq" id="WP_055278670.1">
    <property type="nucleotide sequence ID" value="NZ_CABIXA010000005.1"/>
</dbReference>
<keyword evidence="4 7" id="KW-0812">Transmembrane</keyword>
<dbReference type="Pfam" id="PF13715">
    <property type="entry name" value="CarbopepD_reg_2"/>
    <property type="match status" value="1"/>
</dbReference>
<dbReference type="Pfam" id="PF07715">
    <property type="entry name" value="Plug"/>
    <property type="match status" value="1"/>
</dbReference>
<dbReference type="NCBIfam" id="TIGR04057">
    <property type="entry name" value="SusC_RagA_signa"/>
    <property type="match status" value="1"/>
</dbReference>
<evidence type="ECO:0000256" key="2">
    <source>
        <dbReference type="ARBA" id="ARBA00022448"/>
    </source>
</evidence>
<dbReference type="NCBIfam" id="TIGR04056">
    <property type="entry name" value="OMP_RagA_SusC"/>
    <property type="match status" value="1"/>
</dbReference>
<keyword evidence="9" id="KW-0675">Receptor</keyword>
<evidence type="ECO:0000256" key="7">
    <source>
        <dbReference type="PROSITE-ProRule" id="PRU01360"/>
    </source>
</evidence>
<reference evidence="9 10" key="1">
    <citation type="submission" date="2015-09" db="EMBL/GenBank/DDBJ databases">
        <authorList>
            <consortium name="Pathogen Informatics"/>
        </authorList>
    </citation>
    <scope>NUCLEOTIDE SEQUENCE [LARGE SCALE GENOMIC DNA]</scope>
    <source>
        <strain evidence="9 10">2789STDY5608840</strain>
    </source>
</reference>
<dbReference type="STRING" id="338188.ERS852397_01150"/>
<dbReference type="FunFam" id="2.170.130.10:FF:000003">
    <property type="entry name" value="SusC/RagA family TonB-linked outer membrane protein"/>
    <property type="match status" value="1"/>
</dbReference>
<dbReference type="InterPro" id="IPR039426">
    <property type="entry name" value="TonB-dep_rcpt-like"/>
</dbReference>
<dbReference type="InterPro" id="IPR008969">
    <property type="entry name" value="CarboxyPept-like_regulatory"/>
</dbReference>
<comment type="subcellular location">
    <subcellularLocation>
        <location evidence="1 7">Cell outer membrane</location>
        <topology evidence="1 7">Multi-pass membrane protein</topology>
    </subcellularLocation>
</comment>
<dbReference type="SUPFAM" id="SSF49464">
    <property type="entry name" value="Carboxypeptidase regulatory domain-like"/>
    <property type="match status" value="1"/>
</dbReference>
<dbReference type="PROSITE" id="PS52016">
    <property type="entry name" value="TONB_DEPENDENT_REC_3"/>
    <property type="match status" value="1"/>
</dbReference>
<protein>
    <submittedName>
        <fullName evidence="9">Outer membrane receptor proteins, mostly Fe transport</fullName>
    </submittedName>
</protein>